<feature type="region of interest" description="Disordered" evidence="1">
    <location>
        <begin position="37"/>
        <end position="62"/>
    </location>
</feature>
<dbReference type="Proteomes" id="UP001589575">
    <property type="component" value="Unassembled WGS sequence"/>
</dbReference>
<evidence type="ECO:0000313" key="2">
    <source>
        <dbReference type="EMBL" id="MFB9070031.1"/>
    </source>
</evidence>
<protein>
    <submittedName>
        <fullName evidence="2">Uncharacterized protein</fullName>
    </submittedName>
</protein>
<comment type="caution">
    <text evidence="2">The sequence shown here is derived from an EMBL/GenBank/DDBJ whole genome shotgun (WGS) entry which is preliminary data.</text>
</comment>
<keyword evidence="3" id="KW-1185">Reference proteome</keyword>
<gene>
    <name evidence="2" type="ORF">ACFFX0_02010</name>
</gene>
<proteinExistence type="predicted"/>
<evidence type="ECO:0000313" key="3">
    <source>
        <dbReference type="Proteomes" id="UP001589575"/>
    </source>
</evidence>
<sequence>MALLHRKPSPVGCPRINGATLSPQCRCGCAGRAGSSLPAAVGHHGRRRPLAGRGPAHRKAPA</sequence>
<name>A0ABV5FTM9_9MICC</name>
<reference evidence="2 3" key="1">
    <citation type="submission" date="2024-09" db="EMBL/GenBank/DDBJ databases">
        <authorList>
            <person name="Sun Q."/>
            <person name="Mori K."/>
        </authorList>
    </citation>
    <scope>NUCLEOTIDE SEQUENCE [LARGE SCALE GENOMIC DNA]</scope>
    <source>
        <strain evidence="2 3">CCM 7609</strain>
    </source>
</reference>
<evidence type="ECO:0000256" key="1">
    <source>
        <dbReference type="SAM" id="MobiDB-lite"/>
    </source>
</evidence>
<dbReference type="EMBL" id="JBHMFI010000001">
    <property type="protein sequence ID" value="MFB9070031.1"/>
    <property type="molecule type" value="Genomic_DNA"/>
</dbReference>
<accession>A0ABV5FTM9</accession>
<organism evidence="2 3">
    <name type="scientific">Citricoccus parietis</name>
    <dbReference type="NCBI Taxonomy" id="592307"/>
    <lineage>
        <taxon>Bacteria</taxon>
        <taxon>Bacillati</taxon>
        <taxon>Actinomycetota</taxon>
        <taxon>Actinomycetes</taxon>
        <taxon>Micrococcales</taxon>
        <taxon>Micrococcaceae</taxon>
        <taxon>Citricoccus</taxon>
    </lineage>
</organism>
<feature type="compositionally biased region" description="Basic residues" evidence="1">
    <location>
        <begin position="43"/>
        <end position="62"/>
    </location>
</feature>